<accession>A0A897MR62</accession>
<reference evidence="1" key="1">
    <citation type="submission" date="2020-11" db="EMBL/GenBank/DDBJ databases">
        <title>Carbohydrate-dependent, anaerobic sulfur respiration: A novel catabolism in halophilic archaea.</title>
        <authorList>
            <person name="Sorokin D.Y."/>
            <person name="Messina E."/>
            <person name="Smedile F."/>
            <person name="La Cono V."/>
            <person name="Hallsworth J.E."/>
            <person name="Yakimov M.M."/>
        </authorList>
    </citation>
    <scope>NUCLEOTIDE SEQUENCE</scope>
    <source>
        <strain evidence="1">AArc-S</strain>
    </source>
</reference>
<name>A0A897MR62_9EURY</name>
<dbReference type="EMBL" id="CP064786">
    <property type="protein sequence ID" value="QSG02811.1"/>
    <property type="molecule type" value="Genomic_DNA"/>
</dbReference>
<organism evidence="1 2">
    <name type="scientific">Natranaeroarchaeum sulfidigenes</name>
    <dbReference type="NCBI Taxonomy" id="2784880"/>
    <lineage>
        <taxon>Archaea</taxon>
        <taxon>Methanobacteriati</taxon>
        <taxon>Methanobacteriota</taxon>
        <taxon>Stenosarchaea group</taxon>
        <taxon>Halobacteria</taxon>
        <taxon>Halobacteriales</taxon>
        <taxon>Natronoarchaeaceae</taxon>
        <taxon>Natranaeroarchaeum</taxon>
    </lineage>
</organism>
<sequence>MIRDRLISEVQESEVAYMYDPRENSRWGLLRALPALCYLGVDDFTYPTSWCQFGRGDRHFELDYDYHVISNSLDIPDDSPDFGVITNDYYEEETPYTIKYLIDRYTRSDSMLFALTDSKQFQPQGAKRPLYQDPFVEMLGTYGSVYEEFEAAYQEYGWELPLTNTKNLFVQDNANLYRFVTGESLSKATELFEVLPEAPYLPLYDPLTSVFSRPEEFGTVPLDAEEGLPELVRWLRRRIEWDRDTARDIASSLNKVVISEGSTFDPAAARRHPSIREARQAAKNLDPEASPIDHRYAEWLTRYEL</sequence>
<protein>
    <submittedName>
        <fullName evidence="1">Uncharacterized protein</fullName>
    </submittedName>
</protein>
<evidence type="ECO:0000313" key="1">
    <source>
        <dbReference type="EMBL" id="QSG02811.1"/>
    </source>
</evidence>
<keyword evidence="2" id="KW-1185">Reference proteome</keyword>
<dbReference type="Proteomes" id="UP000663586">
    <property type="component" value="Chromosome"/>
</dbReference>
<dbReference type="AlphaFoldDB" id="A0A897MR62"/>
<proteinExistence type="predicted"/>
<dbReference type="RefSeq" id="WP_238479951.1">
    <property type="nucleotide sequence ID" value="NZ_CP064786.1"/>
</dbReference>
<dbReference type="GeneID" id="70684983"/>
<dbReference type="KEGG" id="hara:AArcS_1600"/>
<evidence type="ECO:0000313" key="2">
    <source>
        <dbReference type="Proteomes" id="UP000663586"/>
    </source>
</evidence>
<gene>
    <name evidence="1" type="ORF">AArcS_1600</name>
</gene>